<protein>
    <submittedName>
        <fullName evidence="2">Ixodegrin protein</fullName>
    </submittedName>
</protein>
<organism evidence="1 2">
    <name type="scientific">Macrostomum lignano</name>
    <dbReference type="NCBI Taxonomy" id="282301"/>
    <lineage>
        <taxon>Eukaryota</taxon>
        <taxon>Metazoa</taxon>
        <taxon>Spiralia</taxon>
        <taxon>Lophotrochozoa</taxon>
        <taxon>Platyhelminthes</taxon>
        <taxon>Rhabditophora</taxon>
        <taxon>Macrostomorpha</taxon>
        <taxon>Macrostomida</taxon>
        <taxon>Macrostomidae</taxon>
        <taxon>Macrostomum</taxon>
    </lineage>
</organism>
<keyword evidence="1" id="KW-1185">Reference proteome</keyword>
<evidence type="ECO:0000313" key="1">
    <source>
        <dbReference type="Proteomes" id="UP000095280"/>
    </source>
</evidence>
<name>A0A1I8H647_9PLAT</name>
<dbReference type="WBParaSite" id="maker-uti_cns_0004590-snap-gene-0.3-mRNA-1">
    <property type="protein sequence ID" value="maker-uti_cns_0004590-snap-gene-0.3-mRNA-1"/>
    <property type="gene ID" value="maker-uti_cns_0004590-snap-gene-0.3"/>
</dbReference>
<sequence>RPHPSRTKLKLLIRLTPLLLKKKSVSEESCTAMPASCSLPIIVLLSVAALQLTLNPTPAEGFSGIVSGGGKASCQVEGGVCFTQGACCEDFSCEGVTISSPYGRCTSRRANMRLAGEGACQTDADCPAASCCVAVRSRRGAPTKRQPRRGRRCGECGVGVENSDSMESLFNQYYSAMMRKRFG</sequence>
<accession>A0A1I8H647</accession>
<proteinExistence type="predicted"/>
<dbReference type="AlphaFoldDB" id="A0A1I8H647"/>
<dbReference type="Proteomes" id="UP000095280">
    <property type="component" value="Unplaced"/>
</dbReference>
<evidence type="ECO:0000313" key="2">
    <source>
        <dbReference type="WBParaSite" id="maker-uti_cns_0004590-snap-gene-0.3-mRNA-1"/>
    </source>
</evidence>
<reference evidence="2" key="1">
    <citation type="submission" date="2016-11" db="UniProtKB">
        <authorList>
            <consortium name="WormBaseParasite"/>
        </authorList>
    </citation>
    <scope>IDENTIFICATION</scope>
</reference>